<dbReference type="RefSeq" id="WP_173132788.1">
    <property type="nucleotide sequence ID" value="NZ_JABRWJ010000012.1"/>
</dbReference>
<dbReference type="InterPro" id="IPR029033">
    <property type="entry name" value="His_PPase_superfam"/>
</dbReference>
<comment type="caution">
    <text evidence="1">The sequence shown here is derived from an EMBL/GenBank/DDBJ whole genome shotgun (WGS) entry which is preliminary data.</text>
</comment>
<evidence type="ECO:0000313" key="1">
    <source>
        <dbReference type="EMBL" id="NRF71492.1"/>
    </source>
</evidence>
<dbReference type="SUPFAM" id="SSF53254">
    <property type="entry name" value="Phosphoglycerate mutase-like"/>
    <property type="match status" value="1"/>
</dbReference>
<sequence>MKTLFLVRHAHAAPGGTARSDRERALDDRGLGEAAQAGRRLAARGVKPALMIASPALRALTTAQLVADQLGIARGRIVVDERIYASSVATLLEIVHALDGAAVDSVMLFGHNPEFTELAQRLSPAIGAMPTCAVAEFRYDGDAWAEVGECAPVQASLDV</sequence>
<dbReference type="EMBL" id="JABRWJ010000012">
    <property type="protein sequence ID" value="NRF71492.1"/>
    <property type="molecule type" value="Genomic_DNA"/>
</dbReference>
<accession>A0ABX2ERX0</accession>
<evidence type="ECO:0000313" key="2">
    <source>
        <dbReference type="Proteomes" id="UP000737171"/>
    </source>
</evidence>
<dbReference type="Gene3D" id="3.40.50.1240">
    <property type="entry name" value="Phosphoglycerate mutase-like"/>
    <property type="match status" value="1"/>
</dbReference>
<dbReference type="PANTHER" id="PTHR47623:SF1">
    <property type="entry name" value="OS09G0287300 PROTEIN"/>
    <property type="match status" value="1"/>
</dbReference>
<name>A0ABX2ERX0_9BURK</name>
<reference evidence="1 2" key="1">
    <citation type="submission" date="2020-05" db="EMBL/GenBank/DDBJ databases">
        <title>Aquincola sp. isolate from soil.</title>
        <authorList>
            <person name="Han J."/>
            <person name="Kim D.-U."/>
        </authorList>
    </citation>
    <scope>NUCLEOTIDE SEQUENCE [LARGE SCALE GENOMIC DNA]</scope>
    <source>
        <strain evidence="1 2">S2</strain>
    </source>
</reference>
<dbReference type="InterPro" id="IPR013078">
    <property type="entry name" value="His_Pase_superF_clade-1"/>
</dbReference>
<dbReference type="Proteomes" id="UP000737171">
    <property type="component" value="Unassembled WGS sequence"/>
</dbReference>
<dbReference type="PANTHER" id="PTHR47623">
    <property type="entry name" value="OS09G0287300 PROTEIN"/>
    <property type="match status" value="1"/>
</dbReference>
<organism evidence="1 2">
    <name type="scientific">Pseudaquabacterium terrae</name>
    <dbReference type="NCBI Taxonomy" id="2732868"/>
    <lineage>
        <taxon>Bacteria</taxon>
        <taxon>Pseudomonadati</taxon>
        <taxon>Pseudomonadota</taxon>
        <taxon>Betaproteobacteria</taxon>
        <taxon>Burkholderiales</taxon>
        <taxon>Sphaerotilaceae</taxon>
        <taxon>Pseudaquabacterium</taxon>
    </lineage>
</organism>
<keyword evidence="2" id="KW-1185">Reference proteome</keyword>
<dbReference type="CDD" id="cd07067">
    <property type="entry name" value="HP_PGM_like"/>
    <property type="match status" value="1"/>
</dbReference>
<proteinExistence type="predicted"/>
<dbReference type="Pfam" id="PF00300">
    <property type="entry name" value="His_Phos_1"/>
    <property type="match status" value="1"/>
</dbReference>
<protein>
    <submittedName>
        <fullName evidence="1">Histidine phosphatase family protein</fullName>
    </submittedName>
</protein>
<gene>
    <name evidence="1" type="ORF">HLB44_31345</name>
</gene>